<evidence type="ECO:0000313" key="2">
    <source>
        <dbReference type="Proteomes" id="UP000219621"/>
    </source>
</evidence>
<name>A0A286G8P9_9PROT</name>
<organism evidence="1 2">
    <name type="scientific">Caenispirillum bisanense</name>
    <dbReference type="NCBI Taxonomy" id="414052"/>
    <lineage>
        <taxon>Bacteria</taxon>
        <taxon>Pseudomonadati</taxon>
        <taxon>Pseudomonadota</taxon>
        <taxon>Alphaproteobacteria</taxon>
        <taxon>Rhodospirillales</taxon>
        <taxon>Novispirillaceae</taxon>
        <taxon>Caenispirillum</taxon>
    </lineage>
</organism>
<evidence type="ECO:0000313" key="1">
    <source>
        <dbReference type="EMBL" id="SOD91842.1"/>
    </source>
</evidence>
<keyword evidence="2" id="KW-1185">Reference proteome</keyword>
<proteinExistence type="predicted"/>
<dbReference type="Proteomes" id="UP000219621">
    <property type="component" value="Unassembled WGS sequence"/>
</dbReference>
<dbReference type="RefSeq" id="WP_097277913.1">
    <property type="nucleotide sequence ID" value="NZ_OCNJ01000002.1"/>
</dbReference>
<gene>
    <name evidence="1" type="ORF">SAMN05421508_102135</name>
</gene>
<protein>
    <submittedName>
        <fullName evidence="1">Uncharacterized protein</fullName>
    </submittedName>
</protein>
<reference evidence="1 2" key="1">
    <citation type="submission" date="2017-09" db="EMBL/GenBank/DDBJ databases">
        <authorList>
            <person name="Ehlers B."/>
            <person name="Leendertz F.H."/>
        </authorList>
    </citation>
    <scope>NUCLEOTIDE SEQUENCE [LARGE SCALE GENOMIC DNA]</scope>
    <source>
        <strain evidence="1 2">USBA 140</strain>
    </source>
</reference>
<dbReference type="OrthoDB" id="5625447at2"/>
<dbReference type="EMBL" id="OCNJ01000002">
    <property type="protein sequence ID" value="SOD91842.1"/>
    <property type="molecule type" value="Genomic_DNA"/>
</dbReference>
<accession>A0A286G8P9</accession>
<dbReference type="AlphaFoldDB" id="A0A286G8P9"/>
<sequence>MLTLQDCVALSELTPEELMVIARHEHLPDIVAVEKGYAFLQKEWGNPALRQMVMDELTEAMQHGEREAALKLMELLRECCEKHPGGFDRRAGRRPHA</sequence>